<sequence length="118" mass="12396">MRFEIDMQPFGAARTGNPRGFPNQLRGDALPAHVGVNAGVEKEGMNAAVPGDVDEADEAAVVIGADMGEAAGRMREKSGGLGVFQVADQRVLSSLGEGKGSMRNSGMGWDRFVCRRAC</sequence>
<name>A0ABM6CAZ6_9HYPH</name>
<keyword evidence="3" id="KW-1185">Reference proteome</keyword>
<protein>
    <submittedName>
        <fullName evidence="2">Uncharacterized protein</fullName>
    </submittedName>
</protein>
<organism evidence="2 3">
    <name type="scientific">Rhizobium phaseoli</name>
    <dbReference type="NCBI Taxonomy" id="396"/>
    <lineage>
        <taxon>Bacteria</taxon>
        <taxon>Pseudomonadati</taxon>
        <taxon>Pseudomonadota</taxon>
        <taxon>Alphaproteobacteria</taxon>
        <taxon>Hyphomicrobiales</taxon>
        <taxon>Rhizobiaceae</taxon>
        <taxon>Rhizobium/Agrobacterium group</taxon>
        <taxon>Rhizobium</taxon>
    </lineage>
</organism>
<evidence type="ECO:0000256" key="1">
    <source>
        <dbReference type="SAM" id="MobiDB-lite"/>
    </source>
</evidence>
<evidence type="ECO:0000313" key="2">
    <source>
        <dbReference type="EMBL" id="ANL85412.1"/>
    </source>
</evidence>
<dbReference type="EMBL" id="CP013568">
    <property type="protein sequence ID" value="ANL85412.1"/>
    <property type="molecule type" value="Genomic_DNA"/>
</dbReference>
<gene>
    <name evidence="2" type="ORF">AMC81_CH02651</name>
</gene>
<feature type="region of interest" description="Disordered" evidence="1">
    <location>
        <begin position="1"/>
        <end position="23"/>
    </location>
</feature>
<proteinExistence type="predicted"/>
<accession>A0ABM6CAZ6</accession>
<evidence type="ECO:0000313" key="3">
    <source>
        <dbReference type="Proteomes" id="UP000078551"/>
    </source>
</evidence>
<reference evidence="2 3" key="1">
    <citation type="submission" date="2015-11" db="EMBL/GenBank/DDBJ databases">
        <title>The limits of bacterial species coexistence and the symbiotic plasmid transference in sympatric Rhizobium populations.</title>
        <authorList>
            <person name="Perez-Carrascal O.M."/>
            <person name="VanInsberghe D."/>
            <person name="Juarez S."/>
            <person name="Polz M.F."/>
            <person name="Vinuesa P."/>
            <person name="Gonzalez V."/>
        </authorList>
    </citation>
    <scope>NUCLEOTIDE SEQUENCE [LARGE SCALE GENOMIC DNA]</scope>
    <source>
        <strain evidence="2 3">N771</strain>
    </source>
</reference>
<dbReference type="Proteomes" id="UP000078551">
    <property type="component" value="Chromosome"/>
</dbReference>